<dbReference type="InterPro" id="IPR013936">
    <property type="entry name" value="CRT-like"/>
</dbReference>
<keyword evidence="4 8" id="KW-0812">Transmembrane</keyword>
<evidence type="ECO:0000256" key="1">
    <source>
        <dbReference type="ARBA" id="ARBA00004141"/>
    </source>
</evidence>
<dbReference type="SUPFAM" id="SSF103481">
    <property type="entry name" value="Multidrug resistance efflux transporter EmrE"/>
    <property type="match status" value="1"/>
</dbReference>
<evidence type="ECO:0000256" key="8">
    <source>
        <dbReference type="SAM" id="Phobius"/>
    </source>
</evidence>
<dbReference type="InterPro" id="IPR037185">
    <property type="entry name" value="EmrE-like"/>
</dbReference>
<protein>
    <submittedName>
        <fullName evidence="9">Protein CLT3, chloroplastic</fullName>
    </submittedName>
</protein>
<feature type="region of interest" description="Disordered" evidence="7">
    <location>
        <begin position="81"/>
        <end position="111"/>
    </location>
</feature>
<evidence type="ECO:0000313" key="9">
    <source>
        <dbReference type="EMBL" id="KAA8494434.1"/>
    </source>
</evidence>
<dbReference type="GO" id="GO:0016020">
    <property type="term" value="C:membrane"/>
    <property type="evidence" value="ECO:0007669"/>
    <property type="project" value="UniProtKB-SubCell"/>
</dbReference>
<dbReference type="AlphaFoldDB" id="A0A5J4YUR1"/>
<feature type="transmembrane region" description="Helical" evidence="8">
    <location>
        <begin position="307"/>
        <end position="330"/>
    </location>
</feature>
<sequence>MERSIRSRREGLGVTKHERTRSAGVSEMACFLFSGGSAWTPASATARCNGTNSLPLHEKRARHAPGARVSWHWRVGAASFPRSRSRSGSKRVLGATNSSPGPAPASSSSSPAFPVRLAVGAIMLGVMNRMLYKMQLVPLKSFSVLLSLMAPVLYTSLYAAVMMVRIRQKKITAPMLAYAKRRKNSFVVIGLCEALSFTMQVFSAPHIPGSLLPVLAQAILLFSMLYSSLILHTRYDAIQLLGACGTVLGVILCTIPSLYSSAASASVGTVISADVMKYSVIYALSMAFLAMAVTLKDRAFRMADLRLDVFVVNTCASFSQLLASLALLPLTLRVATSLSLHELVSGGFDVLSGSTSPYMPWLTLGYFSVNLAFNVTSLKLMREASAVQALLVGLVTVPLSALARQGSSRVRNGSSYSLLCGRVSWLPM</sequence>
<keyword evidence="6 8" id="KW-0472">Membrane</keyword>
<accession>A0A5J4YUR1</accession>
<dbReference type="EMBL" id="VRMN01000004">
    <property type="protein sequence ID" value="KAA8494434.1"/>
    <property type="molecule type" value="Genomic_DNA"/>
</dbReference>
<feature type="transmembrane region" description="Helical" evidence="8">
    <location>
        <begin position="210"/>
        <end position="231"/>
    </location>
</feature>
<feature type="transmembrane region" description="Helical" evidence="8">
    <location>
        <begin position="358"/>
        <end position="378"/>
    </location>
</feature>
<dbReference type="OrthoDB" id="416555at2759"/>
<keyword evidence="10" id="KW-1185">Reference proteome</keyword>
<comment type="similarity">
    <text evidence="2">Belongs to the CRT-like transporter family.</text>
</comment>
<feature type="transmembrane region" description="Helical" evidence="8">
    <location>
        <begin position="279"/>
        <end position="295"/>
    </location>
</feature>
<feature type="transmembrane region" description="Helical" evidence="8">
    <location>
        <begin position="185"/>
        <end position="204"/>
    </location>
</feature>
<evidence type="ECO:0000313" key="10">
    <source>
        <dbReference type="Proteomes" id="UP000324585"/>
    </source>
</evidence>
<feature type="compositionally biased region" description="Low complexity" evidence="7">
    <location>
        <begin position="98"/>
        <end position="111"/>
    </location>
</feature>
<feature type="transmembrane region" description="Helical" evidence="8">
    <location>
        <begin position="144"/>
        <end position="164"/>
    </location>
</feature>
<feature type="transmembrane region" description="Helical" evidence="8">
    <location>
        <begin position="238"/>
        <end position="259"/>
    </location>
</feature>
<proteinExistence type="inferred from homology"/>
<evidence type="ECO:0000256" key="4">
    <source>
        <dbReference type="ARBA" id="ARBA00022692"/>
    </source>
</evidence>
<dbReference type="PANTHER" id="PTHR31326">
    <property type="entry name" value="PROTEIN CLT2, CHLOROPLASTIC"/>
    <property type="match status" value="1"/>
</dbReference>
<evidence type="ECO:0000256" key="3">
    <source>
        <dbReference type="ARBA" id="ARBA00022448"/>
    </source>
</evidence>
<keyword evidence="5 8" id="KW-1133">Transmembrane helix</keyword>
<organism evidence="9 10">
    <name type="scientific">Porphyridium purpureum</name>
    <name type="common">Red alga</name>
    <name type="synonym">Porphyridium cruentum</name>
    <dbReference type="NCBI Taxonomy" id="35688"/>
    <lineage>
        <taxon>Eukaryota</taxon>
        <taxon>Rhodophyta</taxon>
        <taxon>Bangiophyceae</taxon>
        <taxon>Porphyridiales</taxon>
        <taxon>Porphyridiaceae</taxon>
        <taxon>Porphyridium</taxon>
    </lineage>
</organism>
<evidence type="ECO:0000256" key="6">
    <source>
        <dbReference type="ARBA" id="ARBA00023136"/>
    </source>
</evidence>
<evidence type="ECO:0000256" key="5">
    <source>
        <dbReference type="ARBA" id="ARBA00022989"/>
    </source>
</evidence>
<evidence type="ECO:0000256" key="2">
    <source>
        <dbReference type="ARBA" id="ARBA00006690"/>
    </source>
</evidence>
<comment type="caution">
    <text evidence="9">The sequence shown here is derived from an EMBL/GenBank/DDBJ whole genome shotgun (WGS) entry which is preliminary data.</text>
</comment>
<dbReference type="Proteomes" id="UP000324585">
    <property type="component" value="Unassembled WGS sequence"/>
</dbReference>
<reference evidence="10" key="1">
    <citation type="journal article" date="2019" name="Nat. Commun.">
        <title>Expansion of phycobilisome linker gene families in mesophilic red algae.</title>
        <authorList>
            <person name="Lee J."/>
            <person name="Kim D."/>
            <person name="Bhattacharya D."/>
            <person name="Yoon H.S."/>
        </authorList>
    </citation>
    <scope>NUCLEOTIDE SEQUENCE [LARGE SCALE GENOMIC DNA]</scope>
    <source>
        <strain evidence="10">CCMP 1328</strain>
    </source>
</reference>
<dbReference type="Pfam" id="PF08627">
    <property type="entry name" value="CRT-like"/>
    <property type="match status" value="1"/>
</dbReference>
<dbReference type="PANTHER" id="PTHR31326:SF1">
    <property type="entry name" value="PROTEIN CLT2, CHLOROPLASTIC"/>
    <property type="match status" value="1"/>
</dbReference>
<keyword evidence="3" id="KW-0813">Transport</keyword>
<feature type="region of interest" description="Disordered" evidence="7">
    <location>
        <begin position="1"/>
        <end position="20"/>
    </location>
</feature>
<gene>
    <name evidence="9" type="ORF">FVE85_2675</name>
</gene>
<feature type="transmembrane region" description="Helical" evidence="8">
    <location>
        <begin position="113"/>
        <end position="132"/>
    </location>
</feature>
<evidence type="ECO:0000256" key="7">
    <source>
        <dbReference type="SAM" id="MobiDB-lite"/>
    </source>
</evidence>
<name>A0A5J4YUR1_PORPP</name>
<comment type="subcellular location">
    <subcellularLocation>
        <location evidence="1">Membrane</location>
        <topology evidence="1">Multi-pass membrane protein</topology>
    </subcellularLocation>
</comment>